<dbReference type="AlphaFoldDB" id="A0A7G4WI47"/>
<sequence length="357" mass="39481">MRLDSIALLAATVLQACVSAAITSKLTVADYPAVIHSLADNEIGVPPTRMLRTYEATDVSDEERAGNVLDKVVGAAKSGIDSTKIKYWLRKGKTEEEVMNMLKLGDDAAAALENPKLKVLTKSIASYNKKYPDPDRELSLVETLVVHYGDDAVAKAMVAAMKDPNAENTLLKADMKSWLKYSVYRSLKDSRLEFFTKYASHFNEKFPDNKVSLIGALTKRFGDIDVTTALASAKAQKDKAGVIAKQLWSEQQAIWLNSGKSVDDVFVLLNIRNDGYWGMTAKKLNALDDYVRLHNGEKSLDDTLVSAMSRGFGGKDKWVKKIEILAGRQDWSSQRKANDAVFGQYTAQNMKALVDKN</sequence>
<evidence type="ECO:0000256" key="4">
    <source>
        <dbReference type="ARBA" id="ARBA00022729"/>
    </source>
</evidence>
<dbReference type="PROSITE" id="PS51257">
    <property type="entry name" value="PROKAR_LIPOPROTEIN"/>
    <property type="match status" value="1"/>
</dbReference>
<evidence type="ECO:0000256" key="2">
    <source>
        <dbReference type="ARBA" id="ARBA00010400"/>
    </source>
</evidence>
<comment type="domain">
    <text evidence="5">The RxLR-dEER motif acts to carry the protein into the host cell cytoplasm through binding to cell surface phosphatidylinositol-3-phosphate.</text>
</comment>
<evidence type="ECO:0000256" key="5">
    <source>
        <dbReference type="RuleBase" id="RU367124"/>
    </source>
</evidence>
<accession>A0A7G4WI47</accession>
<name>A0A7G4WI47_9STRA</name>
<feature type="signal peptide" evidence="5">
    <location>
        <begin position="1"/>
        <end position="20"/>
    </location>
</feature>
<evidence type="ECO:0000256" key="1">
    <source>
        <dbReference type="ARBA" id="ARBA00004613"/>
    </source>
</evidence>
<keyword evidence="3 5" id="KW-0964">Secreted</keyword>
<dbReference type="Pfam" id="PF16810">
    <property type="entry name" value="RXLR"/>
    <property type="match status" value="1"/>
</dbReference>
<comment type="similarity">
    <text evidence="2 5">Belongs to the RxLR effector family.</text>
</comment>
<feature type="chain" id="PRO_5045012905" description="RxLR effector protein" evidence="5">
    <location>
        <begin position="21"/>
        <end position="357"/>
    </location>
</feature>
<protein>
    <recommendedName>
        <fullName evidence="5">RxLR effector protein</fullName>
    </recommendedName>
</protein>
<comment type="function">
    <text evidence="5">Effector that suppresses plant defense responses during pathogen infection.</text>
</comment>
<keyword evidence="4 5" id="KW-0732">Signal</keyword>
<evidence type="ECO:0000313" key="6">
    <source>
        <dbReference type="EMBL" id="QMU24882.1"/>
    </source>
</evidence>
<organism evidence="6">
    <name type="scientific">Phytophthora agathidicida</name>
    <dbReference type="NCBI Taxonomy" id="1642459"/>
    <lineage>
        <taxon>Eukaryota</taxon>
        <taxon>Sar</taxon>
        <taxon>Stramenopiles</taxon>
        <taxon>Oomycota</taxon>
        <taxon>Peronosporomycetes</taxon>
        <taxon>Peronosporales</taxon>
        <taxon>Peronosporaceae</taxon>
        <taxon>Phytophthora</taxon>
    </lineage>
</organism>
<gene>
    <name evidence="6" type="primary">PaRXLR58</name>
</gene>
<reference evidence="6" key="1">
    <citation type="journal article" date="2020" name="Mol. Plant">
        <title>Functional analysis of RXLR effectors from the New Zealand kauri dieback pathogen Phytophthora agathidicida.</title>
        <authorList>
            <person name="Guo Y."/>
            <person name="Dupont P.Y."/>
            <person name="Mesarich C.H."/>
            <person name="Yang B."/>
            <person name="McDougal R.L."/>
            <person name="Panda P."/>
            <person name="Dijkwel P."/>
            <person name="Studholme D.J."/>
            <person name="Sambles C."/>
            <person name="Win J."/>
            <person name="Wang Y."/>
            <person name="Williams N.M."/>
            <person name="Bradshaw R.E."/>
        </authorList>
    </citation>
    <scope>NUCLEOTIDE SEQUENCE</scope>
    <source>
        <strain evidence="6">3770</strain>
    </source>
</reference>
<dbReference type="InterPro" id="IPR031825">
    <property type="entry name" value="RXLR"/>
</dbReference>
<proteinExistence type="inferred from homology"/>
<evidence type="ECO:0000256" key="3">
    <source>
        <dbReference type="ARBA" id="ARBA00022525"/>
    </source>
</evidence>
<dbReference type="EMBL" id="MT503158">
    <property type="protein sequence ID" value="QMU24882.1"/>
    <property type="molecule type" value="Genomic_DNA"/>
</dbReference>
<comment type="subcellular location">
    <subcellularLocation>
        <location evidence="1 5">Secreted</location>
    </subcellularLocation>
</comment>